<name>A0A5C3QEU4_9AGAR</name>
<evidence type="ECO:0000256" key="7">
    <source>
        <dbReference type="ARBA" id="ARBA00069872"/>
    </source>
</evidence>
<keyword evidence="4" id="KW-0496">Mitochondrion</keyword>
<dbReference type="EMBL" id="ML178832">
    <property type="protein sequence ID" value="TFK99629.1"/>
    <property type="molecule type" value="Genomic_DNA"/>
</dbReference>
<feature type="region of interest" description="Disordered" evidence="8">
    <location>
        <begin position="336"/>
        <end position="397"/>
    </location>
</feature>
<evidence type="ECO:0000256" key="6">
    <source>
        <dbReference type="ARBA" id="ARBA00037226"/>
    </source>
</evidence>
<dbReference type="STRING" id="1884261.A0A5C3QEU4"/>
<dbReference type="GO" id="GO:0003723">
    <property type="term" value="F:RNA binding"/>
    <property type="evidence" value="ECO:0007669"/>
    <property type="project" value="InterPro"/>
</dbReference>
<dbReference type="FunFam" id="2.40.50.140:FF:000128">
    <property type="entry name" value="50S ribosomal protein L2"/>
    <property type="match status" value="1"/>
</dbReference>
<feature type="compositionally biased region" description="Basic residues" evidence="8">
    <location>
        <begin position="344"/>
        <end position="354"/>
    </location>
</feature>
<organism evidence="11 12">
    <name type="scientific">Pterulicium gracile</name>
    <dbReference type="NCBI Taxonomy" id="1884261"/>
    <lineage>
        <taxon>Eukaryota</taxon>
        <taxon>Fungi</taxon>
        <taxon>Dikarya</taxon>
        <taxon>Basidiomycota</taxon>
        <taxon>Agaricomycotina</taxon>
        <taxon>Agaricomycetes</taxon>
        <taxon>Agaricomycetidae</taxon>
        <taxon>Agaricales</taxon>
        <taxon>Pleurotineae</taxon>
        <taxon>Pterulaceae</taxon>
        <taxon>Pterulicium</taxon>
    </lineage>
</organism>
<comment type="function">
    <text evidence="6">Component of the mitochondrial ribosome (mitoribosome), a dedicated translation machinery responsible for the synthesis of mitochondrial genome-encoded proteins, including at least some of the essential transmembrane subunits of the mitochondrial respiratory chain. The mitoribosomes are attached to the mitochondrial inner membrane and translation products are cotranslationally integrated into the membrane.</text>
</comment>
<evidence type="ECO:0000256" key="2">
    <source>
        <dbReference type="ARBA" id="ARBA00005636"/>
    </source>
</evidence>
<sequence>MFTALRCASRIVRPALSHPRCYATAVSSSSASTNSIQAALNRSTSLFKTYKPVTPGLRHLKRPLAPHIYPGRPVRALTVARRKKGGRNNSGHITVRHRGGGHRQRIRTVDFRRDVEGVFDVARIEYDPGRSAHIALVKSRDPKATGTKKWSYILATDGLRAGDVVQSFRRGIPEGFIPGFKTLQAASADQDASAAHSEPLDQTNMEEAIPGAQSTEENTQESLAAGLLRTLTIKPGNVLPLRLIPVGTQIHNICLKPDGPGILVRSAGSSGQVMDNKPNERYVHVKLQSGEVRKILRDCCATIGQVSNTLWKQRSLGKAGRARWLGIRPSVRGVAMNANDHPHGGGRGKSKSNKHPVSIWGWGTKGTRTRKPGPKGPKNSNKMVVRERPRGKEKRAN</sequence>
<reference evidence="11 12" key="1">
    <citation type="journal article" date="2019" name="Nat. Ecol. Evol.">
        <title>Megaphylogeny resolves global patterns of mushroom evolution.</title>
        <authorList>
            <person name="Varga T."/>
            <person name="Krizsan K."/>
            <person name="Foldi C."/>
            <person name="Dima B."/>
            <person name="Sanchez-Garcia M."/>
            <person name="Sanchez-Ramirez S."/>
            <person name="Szollosi G.J."/>
            <person name="Szarkandi J.G."/>
            <person name="Papp V."/>
            <person name="Albert L."/>
            <person name="Andreopoulos W."/>
            <person name="Angelini C."/>
            <person name="Antonin V."/>
            <person name="Barry K.W."/>
            <person name="Bougher N.L."/>
            <person name="Buchanan P."/>
            <person name="Buyck B."/>
            <person name="Bense V."/>
            <person name="Catcheside P."/>
            <person name="Chovatia M."/>
            <person name="Cooper J."/>
            <person name="Damon W."/>
            <person name="Desjardin D."/>
            <person name="Finy P."/>
            <person name="Geml J."/>
            <person name="Haridas S."/>
            <person name="Hughes K."/>
            <person name="Justo A."/>
            <person name="Karasinski D."/>
            <person name="Kautmanova I."/>
            <person name="Kiss B."/>
            <person name="Kocsube S."/>
            <person name="Kotiranta H."/>
            <person name="LaButti K.M."/>
            <person name="Lechner B.E."/>
            <person name="Liimatainen K."/>
            <person name="Lipzen A."/>
            <person name="Lukacs Z."/>
            <person name="Mihaltcheva S."/>
            <person name="Morgado L.N."/>
            <person name="Niskanen T."/>
            <person name="Noordeloos M.E."/>
            <person name="Ohm R.A."/>
            <person name="Ortiz-Santana B."/>
            <person name="Ovrebo C."/>
            <person name="Racz N."/>
            <person name="Riley R."/>
            <person name="Savchenko A."/>
            <person name="Shiryaev A."/>
            <person name="Soop K."/>
            <person name="Spirin V."/>
            <person name="Szebenyi C."/>
            <person name="Tomsovsky M."/>
            <person name="Tulloss R.E."/>
            <person name="Uehling J."/>
            <person name="Grigoriev I.V."/>
            <person name="Vagvolgyi C."/>
            <person name="Papp T."/>
            <person name="Martin F.M."/>
            <person name="Miettinen O."/>
            <person name="Hibbett D.S."/>
            <person name="Nagy L.G."/>
        </authorList>
    </citation>
    <scope>NUCLEOTIDE SEQUENCE [LARGE SCALE GENOMIC DNA]</scope>
    <source>
        <strain evidence="11 12">CBS 309.79</strain>
    </source>
</reference>
<dbReference type="SUPFAM" id="SSF50249">
    <property type="entry name" value="Nucleic acid-binding proteins"/>
    <property type="match status" value="1"/>
</dbReference>
<dbReference type="PROSITE" id="PS00467">
    <property type="entry name" value="RIBOSOMAL_L2"/>
    <property type="match status" value="1"/>
</dbReference>
<dbReference type="PANTHER" id="PTHR13691">
    <property type="entry name" value="RIBOSOMAL PROTEIN L2"/>
    <property type="match status" value="1"/>
</dbReference>
<dbReference type="InterPro" id="IPR005880">
    <property type="entry name" value="Ribosomal_uL2_bac/org-type"/>
</dbReference>
<evidence type="ECO:0000256" key="1">
    <source>
        <dbReference type="ARBA" id="ARBA00004173"/>
    </source>
</evidence>
<feature type="region of interest" description="Disordered" evidence="8">
    <location>
        <begin position="83"/>
        <end position="102"/>
    </location>
</feature>
<feature type="domain" description="Large ribosomal subunit protein uL2 C-terminal" evidence="9">
    <location>
        <begin position="233"/>
        <end position="363"/>
    </location>
</feature>
<dbReference type="InterPro" id="IPR022669">
    <property type="entry name" value="Ribosomal_uL2_C"/>
</dbReference>
<feature type="domain" description="Large ribosomal subunit protein uL2 RNA-binding" evidence="10">
    <location>
        <begin position="86"/>
        <end position="167"/>
    </location>
</feature>
<dbReference type="Gene3D" id="4.10.950.10">
    <property type="entry name" value="Ribosomal protein L2, domain 3"/>
    <property type="match status" value="1"/>
</dbReference>
<evidence type="ECO:0000313" key="12">
    <source>
        <dbReference type="Proteomes" id="UP000305067"/>
    </source>
</evidence>
<dbReference type="Proteomes" id="UP000305067">
    <property type="component" value="Unassembled WGS sequence"/>
</dbReference>
<dbReference type="Gene3D" id="2.30.30.30">
    <property type="match status" value="1"/>
</dbReference>
<dbReference type="Pfam" id="PF00181">
    <property type="entry name" value="Ribosomal_L2_N"/>
    <property type="match status" value="1"/>
</dbReference>
<dbReference type="GO" id="GO:0005762">
    <property type="term" value="C:mitochondrial large ribosomal subunit"/>
    <property type="evidence" value="ECO:0007669"/>
    <property type="project" value="TreeGrafter"/>
</dbReference>
<keyword evidence="12" id="KW-1185">Reference proteome</keyword>
<comment type="similarity">
    <text evidence="2">Belongs to the universal ribosomal protein uL2 family.</text>
</comment>
<dbReference type="AlphaFoldDB" id="A0A5C3QEU4"/>
<dbReference type="FunFam" id="2.30.30.30:FF:000001">
    <property type="entry name" value="50S ribosomal protein L2"/>
    <property type="match status" value="1"/>
</dbReference>
<protein>
    <recommendedName>
        <fullName evidence="7">Large ribosomal subunit protein uL2m</fullName>
    </recommendedName>
</protein>
<dbReference type="GO" id="GO:0016740">
    <property type="term" value="F:transferase activity"/>
    <property type="evidence" value="ECO:0007669"/>
    <property type="project" value="InterPro"/>
</dbReference>
<feature type="compositionally biased region" description="Basic and acidic residues" evidence="8">
    <location>
        <begin position="384"/>
        <end position="397"/>
    </location>
</feature>
<evidence type="ECO:0000256" key="8">
    <source>
        <dbReference type="SAM" id="MobiDB-lite"/>
    </source>
</evidence>
<dbReference type="PANTHER" id="PTHR13691:SF5">
    <property type="entry name" value="LARGE RIBOSOMAL SUBUNIT PROTEIN UL2M"/>
    <property type="match status" value="1"/>
</dbReference>
<dbReference type="SUPFAM" id="SSF50104">
    <property type="entry name" value="Translation proteins SH3-like domain"/>
    <property type="match status" value="1"/>
</dbReference>
<dbReference type="InterPro" id="IPR014726">
    <property type="entry name" value="Ribosomal_uL2_dom3"/>
</dbReference>
<dbReference type="Pfam" id="PF03947">
    <property type="entry name" value="Ribosomal_L2_C"/>
    <property type="match status" value="1"/>
</dbReference>
<dbReference type="FunFam" id="4.10.950.10:FF:000001">
    <property type="entry name" value="50S ribosomal protein L2"/>
    <property type="match status" value="1"/>
</dbReference>
<keyword evidence="3 11" id="KW-0689">Ribosomal protein</keyword>
<proteinExistence type="inferred from homology"/>
<dbReference type="Gene3D" id="2.40.50.140">
    <property type="entry name" value="Nucleic acid-binding proteins"/>
    <property type="match status" value="1"/>
</dbReference>
<evidence type="ECO:0000313" key="11">
    <source>
        <dbReference type="EMBL" id="TFK99629.1"/>
    </source>
</evidence>
<dbReference type="GO" id="GO:0032543">
    <property type="term" value="P:mitochondrial translation"/>
    <property type="evidence" value="ECO:0007669"/>
    <property type="project" value="TreeGrafter"/>
</dbReference>
<accession>A0A5C3QEU4</accession>
<evidence type="ECO:0000256" key="3">
    <source>
        <dbReference type="ARBA" id="ARBA00022980"/>
    </source>
</evidence>
<dbReference type="SMART" id="SM01382">
    <property type="entry name" value="Ribosomal_L2_C"/>
    <property type="match status" value="1"/>
</dbReference>
<evidence type="ECO:0000259" key="10">
    <source>
        <dbReference type="SMART" id="SM01383"/>
    </source>
</evidence>
<dbReference type="InterPro" id="IPR014722">
    <property type="entry name" value="Rib_uL2_dom2"/>
</dbReference>
<dbReference type="GO" id="GO:0003735">
    <property type="term" value="F:structural constituent of ribosome"/>
    <property type="evidence" value="ECO:0007669"/>
    <property type="project" value="InterPro"/>
</dbReference>
<dbReference type="InterPro" id="IPR002171">
    <property type="entry name" value="Ribosomal_uL2"/>
</dbReference>
<dbReference type="InterPro" id="IPR022666">
    <property type="entry name" value="Ribosomal_uL2_RNA-bd_dom"/>
</dbReference>
<evidence type="ECO:0000256" key="5">
    <source>
        <dbReference type="ARBA" id="ARBA00023274"/>
    </source>
</evidence>
<keyword evidence="5" id="KW-0687">Ribonucleoprotein</keyword>
<comment type="subcellular location">
    <subcellularLocation>
        <location evidence="1">Mitochondrion</location>
    </subcellularLocation>
</comment>
<dbReference type="NCBIfam" id="TIGR01171">
    <property type="entry name" value="rplB_bact"/>
    <property type="match status" value="1"/>
</dbReference>
<evidence type="ECO:0000259" key="9">
    <source>
        <dbReference type="SMART" id="SM01382"/>
    </source>
</evidence>
<dbReference type="InterPro" id="IPR008991">
    <property type="entry name" value="Translation_prot_SH3-like_sf"/>
</dbReference>
<dbReference type="OrthoDB" id="268576at2759"/>
<evidence type="ECO:0000256" key="4">
    <source>
        <dbReference type="ARBA" id="ARBA00023128"/>
    </source>
</evidence>
<gene>
    <name evidence="11" type="ORF">BDV98DRAFT_570609</name>
</gene>
<dbReference type="InterPro" id="IPR022671">
    <property type="entry name" value="Ribosomal_uL2_CS"/>
</dbReference>
<dbReference type="InterPro" id="IPR012340">
    <property type="entry name" value="NA-bd_OB-fold"/>
</dbReference>
<dbReference type="SMART" id="SM01383">
    <property type="entry name" value="Ribosomal_L2"/>
    <property type="match status" value="1"/>
</dbReference>